<dbReference type="Proteomes" id="UP001652621">
    <property type="component" value="Unplaced"/>
</dbReference>
<evidence type="ECO:0000259" key="5">
    <source>
        <dbReference type="Pfam" id="PF19028"/>
    </source>
</evidence>
<evidence type="ECO:0000256" key="4">
    <source>
        <dbReference type="SAM" id="MobiDB-lite"/>
    </source>
</evidence>
<dbReference type="InterPro" id="IPR036383">
    <property type="entry name" value="TSP1_rpt_sf"/>
</dbReference>
<dbReference type="GeneID" id="101895963"/>
<dbReference type="InterPro" id="IPR000884">
    <property type="entry name" value="TSP1_rpt"/>
</dbReference>
<dbReference type="InterPro" id="IPR039942">
    <property type="entry name" value="SBSPO"/>
</dbReference>
<evidence type="ECO:0000256" key="1">
    <source>
        <dbReference type="ARBA" id="ARBA00022729"/>
    </source>
</evidence>
<sequence length="340" mass="38012">MAMLVLDCQVSDWGQWSDCNASCGAGVMTRSRKVLQPAQNGGKHCPTLLQKRGCQGFRCHGHHRDKKILRETALLLPAGLSHRRQSRNSSNNNTQPHIHHDNNSSSNNNNSNNNNSNQQKHQHQHEEEYCVEFEVLRSSKACHKLPPYNLLIEGDRIVVRCDMEAYIPDFMPMDEMNTTTTTSNNNNNMKHHNSNNNKPTYKQQIPNTSAIMDAEEEDETDLDADSDENLIEDNSSSSSSNSDEEHDEYDTASLTQKLGATSSSLATATTTTTTGRTSSTTTTLSPYPPLQIRQFHCRGEGLPGRTTRWTALAAPSCRGKWLRLTLDAPKKCTHPQFAFV</sequence>
<gene>
    <name evidence="7" type="primary">LOC101895963</name>
</gene>
<feature type="compositionally biased region" description="Low complexity" evidence="4">
    <location>
        <begin position="103"/>
        <end position="119"/>
    </location>
</feature>
<feature type="region of interest" description="Disordered" evidence="4">
    <location>
        <begin position="173"/>
        <end position="203"/>
    </location>
</feature>
<keyword evidence="6" id="KW-1185">Reference proteome</keyword>
<dbReference type="PANTHER" id="PTHR20920">
    <property type="entry name" value="RPE-SPONDIN"/>
    <property type="match status" value="1"/>
</dbReference>
<protein>
    <recommendedName>
        <fullName evidence="5">Spondin-like TSP1 domain-containing protein</fullName>
    </recommendedName>
</protein>
<evidence type="ECO:0000256" key="3">
    <source>
        <dbReference type="ARBA" id="ARBA00023180"/>
    </source>
</evidence>
<feature type="compositionally biased region" description="Acidic residues" evidence="4">
    <location>
        <begin position="215"/>
        <end position="231"/>
    </location>
</feature>
<feature type="region of interest" description="Disordered" evidence="4">
    <location>
        <begin position="215"/>
        <end position="287"/>
    </location>
</feature>
<dbReference type="InterPro" id="IPR044004">
    <property type="entry name" value="TSP1_spondin_dom"/>
</dbReference>
<dbReference type="PROSITE" id="PS50092">
    <property type="entry name" value="TSP1"/>
    <property type="match status" value="1"/>
</dbReference>
<keyword evidence="3" id="KW-0325">Glycoprotein</keyword>
<proteinExistence type="predicted"/>
<keyword evidence="2" id="KW-1015">Disulfide bond</keyword>
<feature type="domain" description="Spondin-like TSP1" evidence="5">
    <location>
        <begin position="8"/>
        <end position="59"/>
    </location>
</feature>
<organism evidence="6 7">
    <name type="scientific">Musca domestica</name>
    <name type="common">House fly</name>
    <dbReference type="NCBI Taxonomy" id="7370"/>
    <lineage>
        <taxon>Eukaryota</taxon>
        <taxon>Metazoa</taxon>
        <taxon>Ecdysozoa</taxon>
        <taxon>Arthropoda</taxon>
        <taxon>Hexapoda</taxon>
        <taxon>Insecta</taxon>
        <taxon>Pterygota</taxon>
        <taxon>Neoptera</taxon>
        <taxon>Endopterygota</taxon>
        <taxon>Diptera</taxon>
        <taxon>Brachycera</taxon>
        <taxon>Muscomorpha</taxon>
        <taxon>Muscoidea</taxon>
        <taxon>Muscidae</taxon>
        <taxon>Musca</taxon>
    </lineage>
</organism>
<reference evidence="7" key="1">
    <citation type="submission" date="2025-08" db="UniProtKB">
        <authorList>
            <consortium name="RefSeq"/>
        </authorList>
    </citation>
    <scope>IDENTIFICATION</scope>
    <source>
        <strain evidence="7">Aabys</strain>
        <tissue evidence="7">Whole body</tissue>
    </source>
</reference>
<feature type="compositionally biased region" description="Low complexity" evidence="4">
    <location>
        <begin position="176"/>
        <end position="198"/>
    </location>
</feature>
<dbReference type="Pfam" id="PF19028">
    <property type="entry name" value="TSP1_spondin"/>
    <property type="match status" value="1"/>
</dbReference>
<dbReference type="SUPFAM" id="SSF82895">
    <property type="entry name" value="TSP-1 type 1 repeat"/>
    <property type="match status" value="1"/>
</dbReference>
<dbReference type="RefSeq" id="XP_058978522.1">
    <property type="nucleotide sequence ID" value="XM_059122539.1"/>
</dbReference>
<dbReference type="PANTHER" id="PTHR20920:SF5">
    <property type="entry name" value="SMB DOMAIN-CONTAINING PROTEIN"/>
    <property type="match status" value="1"/>
</dbReference>
<feature type="compositionally biased region" description="Low complexity" evidence="4">
    <location>
        <begin position="232"/>
        <end position="241"/>
    </location>
</feature>
<feature type="compositionally biased region" description="Low complexity" evidence="4">
    <location>
        <begin position="258"/>
        <end position="285"/>
    </location>
</feature>
<feature type="region of interest" description="Disordered" evidence="4">
    <location>
        <begin position="79"/>
        <end position="126"/>
    </location>
</feature>
<keyword evidence="1" id="KW-0732">Signal</keyword>
<evidence type="ECO:0000256" key="2">
    <source>
        <dbReference type="ARBA" id="ARBA00023157"/>
    </source>
</evidence>
<dbReference type="Gene3D" id="2.20.100.10">
    <property type="entry name" value="Thrombospondin type-1 (TSP1) repeat"/>
    <property type="match status" value="1"/>
</dbReference>
<evidence type="ECO:0000313" key="7">
    <source>
        <dbReference type="RefSeq" id="XP_058978522.1"/>
    </source>
</evidence>
<evidence type="ECO:0000313" key="6">
    <source>
        <dbReference type="Proteomes" id="UP001652621"/>
    </source>
</evidence>
<name>A0ABM3UYB4_MUSDO</name>
<accession>A0ABM3UYB4</accession>
<dbReference type="SMART" id="SM00209">
    <property type="entry name" value="TSP1"/>
    <property type="match status" value="1"/>
</dbReference>